<gene>
    <name evidence="1" type="ordered locus">TK1824</name>
</gene>
<accession>Q5JDV5</accession>
<dbReference type="InterPro" id="IPR027417">
    <property type="entry name" value="P-loop_NTPase"/>
</dbReference>
<organism evidence="1 2">
    <name type="scientific">Thermococcus kodakarensis (strain ATCC BAA-918 / JCM 12380 / KOD1)</name>
    <name type="common">Pyrococcus kodakaraensis (strain KOD1)</name>
    <dbReference type="NCBI Taxonomy" id="69014"/>
    <lineage>
        <taxon>Archaea</taxon>
        <taxon>Methanobacteriati</taxon>
        <taxon>Methanobacteriota</taxon>
        <taxon>Thermococci</taxon>
        <taxon>Thermococcales</taxon>
        <taxon>Thermococcaceae</taxon>
        <taxon>Thermococcus</taxon>
    </lineage>
</organism>
<dbReference type="HOGENOM" id="CLU_096716_0_0_2"/>
<dbReference type="Proteomes" id="UP000000536">
    <property type="component" value="Chromosome"/>
</dbReference>
<proteinExistence type="predicted"/>
<reference evidence="1 2" key="1">
    <citation type="journal article" date="2005" name="Genome Res.">
        <title>Complete genome sequence of the hyperthermophilic archaeon Thermococcus kodakaraensis KOD1 and comparison with Pyrococcus genomes.</title>
        <authorList>
            <person name="Fukui T."/>
            <person name="Atomi H."/>
            <person name="Kanai T."/>
            <person name="Matsumi R."/>
            <person name="Fujiwara S."/>
            <person name="Imanaka T."/>
        </authorList>
    </citation>
    <scope>NUCLEOTIDE SEQUENCE [LARGE SCALE GENOMIC DNA]</scope>
    <source>
        <strain evidence="2">ATCC BAA-918 / JCM 12380 / KOD1</strain>
    </source>
</reference>
<dbReference type="Gene3D" id="3.40.50.300">
    <property type="entry name" value="P-loop containing nucleotide triphosphate hydrolases"/>
    <property type="match status" value="1"/>
</dbReference>
<evidence type="ECO:0000313" key="2">
    <source>
        <dbReference type="Proteomes" id="UP000000536"/>
    </source>
</evidence>
<sequence>MELLSTGIPILDDALGGGLLEDSNILIVYDSYSNGWTLAFEILRNRIMEGDFGVILDSVLPFTPLKMELGLIRFDIEEFGKKNNLAIVDLFSSIYGVDYPLDFVYTNKSIDTSTFVPKYNYLYRRILEEKIKDRRPIGIDFTIDGLAFLFGEDNFIKLFQNLIALKEKARITEKRKRPINIFLLNKGRASERLTAWIALYSQYVIEFCSSSKTFREKMVIRKSPLPDFKPKEGGYDFWIGEGQVHIE</sequence>
<dbReference type="KEGG" id="tko:TK1824"/>
<dbReference type="PATRIC" id="fig|69014.16.peg.1781"/>
<dbReference type="eggNOG" id="arCOG03808">
    <property type="taxonomic scope" value="Archaea"/>
</dbReference>
<name>Q5JDV5_THEKO</name>
<dbReference type="EnsemblBacteria" id="BAD86013">
    <property type="protein sequence ID" value="BAD86013"/>
    <property type="gene ID" value="TK1824"/>
</dbReference>
<evidence type="ECO:0008006" key="3">
    <source>
        <dbReference type="Google" id="ProtNLM"/>
    </source>
</evidence>
<dbReference type="OrthoDB" id="103620at2157"/>
<dbReference type="GeneID" id="78448355"/>
<protein>
    <recommendedName>
        <fullName evidence="3">KaiC-like domain-containing protein</fullName>
    </recommendedName>
</protein>
<dbReference type="STRING" id="69014.TK1824"/>
<dbReference type="EMBL" id="AP006878">
    <property type="protein sequence ID" value="BAD86013.1"/>
    <property type="molecule type" value="Genomic_DNA"/>
</dbReference>
<dbReference type="InParanoid" id="Q5JDV5"/>
<evidence type="ECO:0000313" key="1">
    <source>
        <dbReference type="EMBL" id="BAD86013.1"/>
    </source>
</evidence>
<dbReference type="PhylomeDB" id="Q5JDV5"/>
<dbReference type="AlphaFoldDB" id="Q5JDV5"/>
<dbReference type="RefSeq" id="WP_011250775.1">
    <property type="nucleotide sequence ID" value="NC_006624.1"/>
</dbReference>
<keyword evidence="2" id="KW-1185">Reference proteome</keyword>